<evidence type="ECO:0000313" key="2">
    <source>
        <dbReference type="Proteomes" id="UP000037820"/>
    </source>
</evidence>
<proteinExistence type="predicted"/>
<name>A0ABR5M2W5_9PSED</name>
<sequence length="104" mass="11342">MYDGGDSIVIVTGNTGSEGGSIQLFFNGGKEFWLRNSPLSGTLIAEYIPQWDNGRKWLGISGTVEAVVSAERKLAIVAFTFMARRNQSSETVEITGRLYCNAFA</sequence>
<dbReference type="Proteomes" id="UP000037820">
    <property type="component" value="Unassembled WGS sequence"/>
</dbReference>
<accession>A0ABR5M2W5</accession>
<comment type="caution">
    <text evidence="1">The sequence shown here is derived from an EMBL/GenBank/DDBJ whole genome shotgun (WGS) entry which is preliminary data.</text>
</comment>
<evidence type="ECO:0000313" key="1">
    <source>
        <dbReference type="EMBL" id="KPG72539.1"/>
    </source>
</evidence>
<dbReference type="EMBL" id="LHOY01000034">
    <property type="protein sequence ID" value="KPG72539.1"/>
    <property type="molecule type" value="Genomic_DNA"/>
</dbReference>
<gene>
    <name evidence="1" type="ORF">AEQ48_22305</name>
</gene>
<reference evidence="1 2" key="1">
    <citation type="submission" date="2015-07" db="EMBL/GenBank/DDBJ databases">
        <title>Whole genome sequencing of endophytes isolated from poison ivy (Toxicodendron radicans).</title>
        <authorList>
            <person name="Tran P.N."/>
            <person name="Lee Y.P."/>
            <person name="Gan H.M."/>
            <person name="Savka M.A."/>
        </authorList>
    </citation>
    <scope>NUCLEOTIDE SEQUENCE [LARGE SCALE GENOMIC DNA]</scope>
    <source>
        <strain evidence="1 2">RIT-PI-g</strain>
    </source>
</reference>
<protein>
    <submittedName>
        <fullName evidence="1">Uncharacterized protein</fullName>
    </submittedName>
</protein>
<keyword evidence="2" id="KW-1185">Reference proteome</keyword>
<organism evidence="1 2">
    <name type="scientific">Pseudomonas libanensis</name>
    <dbReference type="NCBI Taxonomy" id="75588"/>
    <lineage>
        <taxon>Bacteria</taxon>
        <taxon>Pseudomonadati</taxon>
        <taxon>Pseudomonadota</taxon>
        <taxon>Gammaproteobacteria</taxon>
        <taxon>Pseudomonadales</taxon>
        <taxon>Pseudomonadaceae</taxon>
        <taxon>Pseudomonas</taxon>
    </lineage>
</organism>